<reference evidence="2 3" key="1">
    <citation type="submission" date="2017-02" db="EMBL/GenBank/DDBJ databases">
        <authorList>
            <person name="Peterson S.W."/>
        </authorList>
    </citation>
    <scope>NUCLEOTIDE SEQUENCE [LARGE SCALE GENOMIC DNA]</scope>
    <source>
        <strain evidence="2 3">DSM 24412</strain>
    </source>
</reference>
<keyword evidence="1" id="KW-0732">Signal</keyword>
<dbReference type="AlphaFoldDB" id="A0A1T5HUA8"/>
<evidence type="ECO:0000313" key="3">
    <source>
        <dbReference type="Proteomes" id="UP000191055"/>
    </source>
</evidence>
<feature type="chain" id="PRO_5012752741" evidence="1">
    <location>
        <begin position="20"/>
        <end position="133"/>
    </location>
</feature>
<sequence>MKRIIFLLGTALISFSSCYFNMSSSGSIQLETTKDSMDIVLKNVREIVEGLNHNDIKKEITEKFKDFDKNSINNINIGYTKFWSAGGGDNKATVIIRVNISSSDFEKSREVIDFYEGFIIPELKKNGYIPREQ</sequence>
<feature type="signal peptide" evidence="1">
    <location>
        <begin position="1"/>
        <end position="19"/>
    </location>
</feature>
<dbReference type="RefSeq" id="WP_143255113.1">
    <property type="nucleotide sequence ID" value="NZ_CP021904.1"/>
</dbReference>
<dbReference type="EMBL" id="FUYV01000063">
    <property type="protein sequence ID" value="SKC24276.1"/>
    <property type="molecule type" value="Genomic_DNA"/>
</dbReference>
<proteinExistence type="predicted"/>
<dbReference type="STRING" id="889453.SAMN03080601_03573"/>
<evidence type="ECO:0000256" key="1">
    <source>
        <dbReference type="SAM" id="SignalP"/>
    </source>
</evidence>
<gene>
    <name evidence="2" type="ORF">SAMN03080601_03573</name>
</gene>
<dbReference type="PROSITE" id="PS51257">
    <property type="entry name" value="PROKAR_LIPOPROTEIN"/>
    <property type="match status" value="1"/>
</dbReference>
<organism evidence="2 3">
    <name type="scientific">Alkalitalea saponilacus</name>
    <dbReference type="NCBI Taxonomy" id="889453"/>
    <lineage>
        <taxon>Bacteria</taxon>
        <taxon>Pseudomonadati</taxon>
        <taxon>Bacteroidota</taxon>
        <taxon>Bacteroidia</taxon>
        <taxon>Marinilabiliales</taxon>
        <taxon>Marinilabiliaceae</taxon>
        <taxon>Alkalitalea</taxon>
    </lineage>
</organism>
<evidence type="ECO:0000313" key="2">
    <source>
        <dbReference type="EMBL" id="SKC24276.1"/>
    </source>
</evidence>
<name>A0A1T5HUA8_9BACT</name>
<protein>
    <submittedName>
        <fullName evidence="2">Uncharacterized protein</fullName>
    </submittedName>
</protein>
<keyword evidence="3" id="KW-1185">Reference proteome</keyword>
<dbReference type="Proteomes" id="UP000191055">
    <property type="component" value="Unassembled WGS sequence"/>
</dbReference>
<accession>A0A1T5HUA8</accession>